<comment type="subcellular location">
    <subcellularLocation>
        <location evidence="4">Cell outer membrane</location>
    </subcellularLocation>
</comment>
<evidence type="ECO:0000256" key="3">
    <source>
        <dbReference type="ARBA" id="ARBA00023237"/>
    </source>
</evidence>
<proteinExistence type="inferred from homology"/>
<dbReference type="AlphaFoldDB" id="C6WXG4"/>
<dbReference type="InterPro" id="IPR026592">
    <property type="entry name" value="BamE"/>
</dbReference>
<accession>C6WXG4</accession>
<keyword evidence="3 4" id="KW-0998">Cell outer membrane</keyword>
<comment type="subunit">
    <text evidence="4">Part of the Bam complex.</text>
</comment>
<dbReference type="Pfam" id="PF04355">
    <property type="entry name" value="BamE"/>
    <property type="match status" value="1"/>
</dbReference>
<evidence type="ECO:0000256" key="5">
    <source>
        <dbReference type="SAM" id="MobiDB-lite"/>
    </source>
</evidence>
<keyword evidence="8" id="KW-1185">Reference proteome</keyword>
<dbReference type="RefSeq" id="WP_015832648.1">
    <property type="nucleotide sequence ID" value="NC_012968.1"/>
</dbReference>
<name>C6WXG4_METML</name>
<reference evidence="7 8" key="2">
    <citation type="journal article" date="2011" name="J. Bacteriol.">
        <title>Genomes of three methylotrophs from a single niche uncover genetic and metabolic divergence of Methylophilaceae.</title>
        <authorList>
            <person name="Lapidus A."/>
            <person name="Clum A."/>
            <person name="Labutti K."/>
            <person name="Kaluzhnaya M.G."/>
            <person name="Lim S."/>
            <person name="Beck D.A."/>
            <person name="Glavina Del Rio T."/>
            <person name="Nolan M."/>
            <person name="Mavromatis K."/>
            <person name="Huntemann M."/>
            <person name="Lucas S."/>
            <person name="Lidstrom M.E."/>
            <person name="Ivanova N."/>
            <person name="Chistoserdova L."/>
        </authorList>
    </citation>
    <scope>NUCLEOTIDE SEQUENCE [LARGE SCALE GENOMIC DNA]</scope>
    <source>
        <strain evidence="8">JLW8 / ATCC BAA-1282 / DSM 17540</strain>
    </source>
</reference>
<dbReference type="STRING" id="583345.Mmol_1709"/>
<dbReference type="HAMAP" id="MF_00925">
    <property type="entry name" value="OM_assembly_BamE"/>
    <property type="match status" value="1"/>
</dbReference>
<dbReference type="GO" id="GO:1990063">
    <property type="term" value="C:Bam protein complex"/>
    <property type="evidence" value="ECO:0007669"/>
    <property type="project" value="TreeGrafter"/>
</dbReference>
<keyword evidence="1 4" id="KW-0732">Signal</keyword>
<evidence type="ECO:0000256" key="1">
    <source>
        <dbReference type="ARBA" id="ARBA00022729"/>
    </source>
</evidence>
<evidence type="ECO:0000313" key="8">
    <source>
        <dbReference type="Proteomes" id="UP000002742"/>
    </source>
</evidence>
<organism evidence="7 8">
    <name type="scientific">Methylotenera mobilis (strain JLW8 / ATCC BAA-1282 / DSM 17540)</name>
    <dbReference type="NCBI Taxonomy" id="583345"/>
    <lineage>
        <taxon>Bacteria</taxon>
        <taxon>Pseudomonadati</taxon>
        <taxon>Pseudomonadota</taxon>
        <taxon>Betaproteobacteria</taxon>
        <taxon>Nitrosomonadales</taxon>
        <taxon>Methylophilaceae</taxon>
        <taxon>Methylotenera</taxon>
    </lineage>
</organism>
<dbReference type="PANTHER" id="PTHR37482">
    <property type="entry name" value="OUTER MEMBRANE PROTEIN ASSEMBLY FACTOR BAME"/>
    <property type="match status" value="1"/>
</dbReference>
<dbReference type="PANTHER" id="PTHR37482:SF1">
    <property type="entry name" value="OUTER MEMBRANE PROTEIN ASSEMBLY FACTOR BAME"/>
    <property type="match status" value="1"/>
</dbReference>
<gene>
    <name evidence="4" type="primary">bamE</name>
    <name evidence="7" type="ordered locus">Mmol_1709</name>
</gene>
<evidence type="ECO:0000256" key="2">
    <source>
        <dbReference type="ARBA" id="ARBA00023136"/>
    </source>
</evidence>
<dbReference type="GO" id="GO:0030674">
    <property type="term" value="F:protein-macromolecule adaptor activity"/>
    <property type="evidence" value="ECO:0007669"/>
    <property type="project" value="TreeGrafter"/>
</dbReference>
<dbReference type="GO" id="GO:0043165">
    <property type="term" value="P:Gram-negative-bacterium-type cell outer membrane assembly"/>
    <property type="evidence" value="ECO:0007669"/>
    <property type="project" value="UniProtKB-UniRule"/>
</dbReference>
<evidence type="ECO:0000313" key="7">
    <source>
        <dbReference type="EMBL" id="ACT48613.1"/>
    </source>
</evidence>
<evidence type="ECO:0000259" key="6">
    <source>
        <dbReference type="Pfam" id="PF04355"/>
    </source>
</evidence>
<dbReference type="Proteomes" id="UP000002742">
    <property type="component" value="Chromosome"/>
</dbReference>
<dbReference type="EMBL" id="CP001672">
    <property type="protein sequence ID" value="ACT48613.1"/>
    <property type="molecule type" value="Genomic_DNA"/>
</dbReference>
<sequence length="329" mass="35634">MRYFSSLRYLVVLLVLLCTACGTALPSIKPYKLDVQQGNVVTSKMLLQLRPGMTKSQVRFIMGTPLIQDSFHGNRWDYVYQMREAGKIIEQRRVILDFEKDLLKAVRGDVIPAGSAAPETERANTGTRLVEPYKKPEEKSLINKLKFWEKDEAAPAKAPEEKAPAAKADVKKVPELKAVEPKAAEQIKVDAVEQPAATDASPSMLAVPLAVPVAPSTEAAVAAPAAVASPAPVVEATPVIPEVVKQSEPEVVPQVAAPVESPVNSPLYESASGMVFDRKLRSLPEEVESDAVAAPAAPRVGNKVAPKPQDLPPENEPSFFDRMLEKIGF</sequence>
<protein>
    <recommendedName>
        <fullName evidence="4">Outer membrane protein assembly factor BamE</fullName>
    </recommendedName>
</protein>
<evidence type="ECO:0000256" key="4">
    <source>
        <dbReference type="HAMAP-Rule" id="MF_00925"/>
    </source>
</evidence>
<keyword evidence="2 4" id="KW-0472">Membrane</keyword>
<dbReference type="KEGG" id="mmb:Mmol_1709"/>
<feature type="domain" description="Outer membrane protein assembly factor BamE" evidence="6">
    <location>
        <begin position="38"/>
        <end position="103"/>
    </location>
</feature>
<comment type="similarity">
    <text evidence="4">Belongs to the BamE family.</text>
</comment>
<dbReference type="Gene3D" id="3.30.1450.10">
    <property type="match status" value="1"/>
</dbReference>
<dbReference type="InterPro" id="IPR037873">
    <property type="entry name" value="BamE-like"/>
</dbReference>
<dbReference type="GO" id="GO:0051205">
    <property type="term" value="P:protein insertion into membrane"/>
    <property type="evidence" value="ECO:0007669"/>
    <property type="project" value="UniProtKB-UniRule"/>
</dbReference>
<feature type="region of interest" description="Disordered" evidence="5">
    <location>
        <begin position="286"/>
        <end position="318"/>
    </location>
</feature>
<comment type="function">
    <text evidence="4">Part of the outer membrane protein assembly complex, which is involved in assembly and insertion of beta-barrel proteins into the outer membrane.</text>
</comment>
<reference evidence="8" key="1">
    <citation type="submission" date="2009-07" db="EMBL/GenBank/DDBJ databases">
        <title>Complete sequence of Methylotenera mobilis JLW8.</title>
        <authorList>
            <consortium name="US DOE Joint Genome Institute"/>
            <person name="Lucas S."/>
            <person name="Copeland A."/>
            <person name="Lapidus A."/>
            <person name="Glavina del Rio T."/>
            <person name="Tice H."/>
            <person name="Bruce D."/>
            <person name="Goodwin L."/>
            <person name="Pitluck S."/>
            <person name="LaButti K.M."/>
            <person name="Clum A."/>
            <person name="Larimer F."/>
            <person name="Land M."/>
            <person name="Hauser L."/>
            <person name="Kyrpides N."/>
            <person name="Mikhailova N."/>
            <person name="Kayluzhnaya M."/>
            <person name="Chistoserdova L."/>
        </authorList>
    </citation>
    <scope>NUCLEOTIDE SEQUENCE [LARGE SCALE GENOMIC DNA]</scope>
    <source>
        <strain evidence="8">JLW8 / ATCC BAA-1282 / DSM 17540</strain>
    </source>
</reference>
<dbReference type="InterPro" id="IPR007450">
    <property type="entry name" value="BamE_dom"/>
</dbReference>
<dbReference type="HOGENOM" id="CLU_044701_0_0_4"/>
<dbReference type="OrthoDB" id="9808250at2"/>
<dbReference type="eggNOG" id="COG2913">
    <property type="taxonomic scope" value="Bacteria"/>
</dbReference>